<evidence type="ECO:0000259" key="5">
    <source>
        <dbReference type="Pfam" id="PF03159"/>
    </source>
</evidence>
<feature type="domain" description="Xrn1 N-terminal" evidence="5">
    <location>
        <begin position="1"/>
        <end position="195"/>
    </location>
</feature>
<dbReference type="PANTHER" id="PTHR12341">
    <property type="entry name" value="5'-&gt;3' EXORIBONUCLEASE"/>
    <property type="match status" value="1"/>
</dbReference>
<keyword evidence="2" id="KW-0378">Hydrolase</keyword>
<evidence type="ECO:0008006" key="8">
    <source>
        <dbReference type="Google" id="ProtNLM"/>
    </source>
</evidence>
<protein>
    <recommendedName>
        <fullName evidence="8">Xrn1 N-terminal domain-containing protein</fullName>
    </recommendedName>
</protein>
<dbReference type="GO" id="GO:0004534">
    <property type="term" value="F:5'-3' RNA exonuclease activity"/>
    <property type="evidence" value="ECO:0007669"/>
    <property type="project" value="TreeGrafter"/>
</dbReference>
<name>A0A6C0KCK9_9ZZZZ</name>
<evidence type="ECO:0000256" key="4">
    <source>
        <dbReference type="ARBA" id="ARBA00038299"/>
    </source>
</evidence>
<dbReference type="AlphaFoldDB" id="A0A6C0KCK9"/>
<dbReference type="Gene3D" id="3.40.50.12390">
    <property type="match status" value="1"/>
</dbReference>
<dbReference type="GO" id="GO:0005634">
    <property type="term" value="C:nucleus"/>
    <property type="evidence" value="ECO:0007669"/>
    <property type="project" value="TreeGrafter"/>
</dbReference>
<comment type="similarity">
    <text evidence="4">Belongs to the 5'-3' exonuclease family.</text>
</comment>
<feature type="domain" description="Xrn1 helical" evidence="6">
    <location>
        <begin position="361"/>
        <end position="520"/>
    </location>
</feature>
<evidence type="ECO:0000256" key="3">
    <source>
        <dbReference type="ARBA" id="ARBA00022839"/>
    </source>
</evidence>
<dbReference type="InterPro" id="IPR041412">
    <property type="entry name" value="Xrn1_helical"/>
</dbReference>
<reference evidence="7" key="1">
    <citation type="journal article" date="2020" name="Nature">
        <title>Giant virus diversity and host interactions through global metagenomics.</title>
        <authorList>
            <person name="Schulz F."/>
            <person name="Roux S."/>
            <person name="Paez-Espino D."/>
            <person name="Jungbluth S."/>
            <person name="Walsh D.A."/>
            <person name="Denef V.J."/>
            <person name="McMahon K.D."/>
            <person name="Konstantinidis K.T."/>
            <person name="Eloe-Fadrosh E.A."/>
            <person name="Kyrpides N.C."/>
            <person name="Woyke T."/>
        </authorList>
    </citation>
    <scope>NUCLEOTIDE SEQUENCE</scope>
    <source>
        <strain evidence="7">GVMAG-S-1101182-85</strain>
    </source>
</reference>
<evidence type="ECO:0000313" key="7">
    <source>
        <dbReference type="EMBL" id="QHU14038.1"/>
    </source>
</evidence>
<dbReference type="EMBL" id="MN740829">
    <property type="protein sequence ID" value="QHU14038.1"/>
    <property type="molecule type" value="Genomic_DNA"/>
</dbReference>
<accession>A0A6C0KCK9</accession>
<sequence length="522" mass="60163">MGIPSYYKTLITKYKHAITRQTPVGTAALVIDMNCMIYHVLREPAMEAFVYPGSEDSAECAKWERKLQEEVCTYLTFVWRAAGAPLKMLVALDGVVPYAKIKQQRFRRFKSASLSLNQTKSWDTNAITPGTDFMQAMGNALREVGSKHHWQISDTNEPGEGEHKVLNWIRSQTSLSGPVVVYGLDADLILLSMLAGEYLGPGSPVYLMREAMAFGKLVRIPENKQVELCFLQISVLLQSLQNGQVWSREELYDYIFGMSFCGNDFLPTGLSLRMRDEGHSILLDCLRTLWKRSIHLVNFDANGKAGLNKDGLYQFTCWMAQQEERLITKMIDRKMKSPFGEDDADNIALKEQAELPLLVQGTDANNRIHLQPQWKSQYYRIGFGESSVDVRKHWVSQYWKGFQWIFDYYLGSPVDQEFVYAAGYPPTWCDLRDFFVFDKINWSVRPILQPKEQLALVLPLASWNLLLKTPFRSLPYRLPQYWPASFHLETFGKRFGWECEPMIPMLTPERLRYEVSRMNANV</sequence>
<keyword evidence="3" id="KW-0269">Exonuclease</keyword>
<dbReference type="GO" id="GO:0003723">
    <property type="term" value="F:RNA binding"/>
    <property type="evidence" value="ECO:0007669"/>
    <property type="project" value="TreeGrafter"/>
</dbReference>
<dbReference type="InterPro" id="IPR027073">
    <property type="entry name" value="5_3_exoribonuclease"/>
</dbReference>
<evidence type="ECO:0000256" key="2">
    <source>
        <dbReference type="ARBA" id="ARBA00022801"/>
    </source>
</evidence>
<dbReference type="GO" id="GO:0000956">
    <property type="term" value="P:nuclear-transcribed mRNA catabolic process"/>
    <property type="evidence" value="ECO:0007669"/>
    <property type="project" value="TreeGrafter"/>
</dbReference>
<dbReference type="InterPro" id="IPR004859">
    <property type="entry name" value="Xrn1_N"/>
</dbReference>
<dbReference type="Pfam" id="PF17846">
    <property type="entry name" value="XRN_M"/>
    <property type="match status" value="1"/>
</dbReference>
<proteinExistence type="inferred from homology"/>
<organism evidence="7">
    <name type="scientific">viral metagenome</name>
    <dbReference type="NCBI Taxonomy" id="1070528"/>
    <lineage>
        <taxon>unclassified sequences</taxon>
        <taxon>metagenomes</taxon>
        <taxon>organismal metagenomes</taxon>
    </lineage>
</organism>
<dbReference type="Pfam" id="PF03159">
    <property type="entry name" value="XRN_N"/>
    <property type="match status" value="1"/>
</dbReference>
<evidence type="ECO:0000256" key="1">
    <source>
        <dbReference type="ARBA" id="ARBA00022722"/>
    </source>
</evidence>
<evidence type="ECO:0000259" key="6">
    <source>
        <dbReference type="Pfam" id="PF17846"/>
    </source>
</evidence>
<dbReference type="PANTHER" id="PTHR12341:SF7">
    <property type="entry name" value="5'-3' EXORIBONUCLEASE 1"/>
    <property type="match status" value="1"/>
</dbReference>
<keyword evidence="1" id="KW-0540">Nuclease</keyword>